<organism evidence="1 2">
    <name type="scientific">Phocaeicola sartorii</name>
    <dbReference type="NCBI Taxonomy" id="671267"/>
    <lineage>
        <taxon>Bacteria</taxon>
        <taxon>Pseudomonadati</taxon>
        <taxon>Bacteroidota</taxon>
        <taxon>Bacteroidia</taxon>
        <taxon>Bacteroidales</taxon>
        <taxon>Bacteroidaceae</taxon>
        <taxon>Phocaeicola</taxon>
    </lineage>
</organism>
<sequence length="314" mass="34049">MVACMLGICSCDHKELCMNHSHMVDVDVVFDWSHAPDADPVAMVVQFFRVEDGRQCYRCEFSPARKGETGRGLIKGGKVRVPAGEYRILFHNNDIERMDERGDTYAGYEIVSLEQSLLEPMDRGALGAPPRPGDTGEAPVRGTVGDVWGGRCEYLEVQAGVSGQSVTLSPARMAVECTVELRNVKNMSDAVGVSAALTGMAEGLRLADNAPSGMSATVPFALRRTDDHTLEARFRVFGHCPVQTGQHFLSVYTSGKTYYDFDVTDQIHLGEDASYAGPIHIVIDAEINLPSGGGEGMSPSISGWEEITIELGMN</sequence>
<comment type="caution">
    <text evidence="1">The sequence shown here is derived from an EMBL/GenBank/DDBJ whole genome shotgun (WGS) entry which is preliminary data.</text>
</comment>
<name>A0A4S2FU35_9BACT</name>
<dbReference type="EMBL" id="SRYJ01000004">
    <property type="protein sequence ID" value="TGY72804.1"/>
    <property type="molecule type" value="Genomic_DNA"/>
</dbReference>
<gene>
    <name evidence="1" type="ORF">E5339_02640</name>
</gene>
<evidence type="ECO:0000313" key="2">
    <source>
        <dbReference type="Proteomes" id="UP000310760"/>
    </source>
</evidence>
<dbReference type="AlphaFoldDB" id="A0A4S2FU35"/>
<protein>
    <submittedName>
        <fullName evidence="1">DUF5119 domain-containing protein</fullName>
    </submittedName>
</protein>
<dbReference type="InterPro" id="IPR033410">
    <property type="entry name" value="DUF5119"/>
</dbReference>
<dbReference type="Pfam" id="PF17145">
    <property type="entry name" value="DUF5119"/>
    <property type="match status" value="1"/>
</dbReference>
<dbReference type="Proteomes" id="UP000310760">
    <property type="component" value="Unassembled WGS sequence"/>
</dbReference>
<proteinExistence type="predicted"/>
<accession>A0A4S2FU35</accession>
<reference evidence="1 2" key="1">
    <citation type="submission" date="2019-04" db="EMBL/GenBank/DDBJ databases">
        <title>Microbes associate with the intestines of laboratory mice.</title>
        <authorList>
            <person name="Navarre W."/>
            <person name="Wong E."/>
            <person name="Huang K."/>
            <person name="Tropini C."/>
            <person name="Ng K."/>
            <person name="Yu B."/>
        </authorList>
    </citation>
    <scope>NUCLEOTIDE SEQUENCE [LARGE SCALE GENOMIC DNA]</scope>
    <source>
        <strain evidence="1 2">NM22_B1</strain>
    </source>
</reference>
<evidence type="ECO:0000313" key="1">
    <source>
        <dbReference type="EMBL" id="TGY72804.1"/>
    </source>
</evidence>